<dbReference type="Pfam" id="PF22982">
    <property type="entry name" value="WHD_HRQ1"/>
    <property type="match status" value="1"/>
</dbReference>
<dbReference type="SUPFAM" id="SSF52540">
    <property type="entry name" value="P-loop containing nucleoside triphosphate hydrolases"/>
    <property type="match status" value="1"/>
</dbReference>
<dbReference type="InterPro" id="IPR027417">
    <property type="entry name" value="P-loop_NTPase"/>
</dbReference>
<dbReference type="CDD" id="cd17923">
    <property type="entry name" value="DEXHc_Hrq1-like"/>
    <property type="match status" value="1"/>
</dbReference>
<evidence type="ECO:0000256" key="2">
    <source>
        <dbReference type="ARBA" id="ARBA00022840"/>
    </source>
</evidence>
<comment type="caution">
    <text evidence="6">The sequence shown here is derived from an EMBL/GenBank/DDBJ whole genome shotgun (WGS) entry which is preliminary data.</text>
</comment>
<dbReference type="STRING" id="765915.A0A1Y2HCI9"/>
<dbReference type="Proteomes" id="UP000193411">
    <property type="component" value="Unassembled WGS sequence"/>
</dbReference>
<feature type="domain" description="Helicase C-terminal" evidence="5">
    <location>
        <begin position="407"/>
        <end position="563"/>
    </location>
</feature>
<dbReference type="Pfam" id="PF09369">
    <property type="entry name" value="MZB"/>
    <property type="match status" value="1"/>
</dbReference>
<dbReference type="EMBL" id="MCFL01000048">
    <property type="protein sequence ID" value="ORZ32286.1"/>
    <property type="molecule type" value="Genomic_DNA"/>
</dbReference>
<dbReference type="GO" id="GO:0005634">
    <property type="term" value="C:nucleus"/>
    <property type="evidence" value="ECO:0007669"/>
    <property type="project" value="TreeGrafter"/>
</dbReference>
<evidence type="ECO:0000256" key="3">
    <source>
        <dbReference type="SAM" id="MobiDB-lite"/>
    </source>
</evidence>
<dbReference type="PROSITE" id="PS51194">
    <property type="entry name" value="HELICASE_CTER"/>
    <property type="match status" value="1"/>
</dbReference>
<keyword evidence="2" id="KW-0067">ATP-binding</keyword>
<dbReference type="OrthoDB" id="18781at2759"/>
<organism evidence="6 7">
    <name type="scientific">Catenaria anguillulae PL171</name>
    <dbReference type="NCBI Taxonomy" id="765915"/>
    <lineage>
        <taxon>Eukaryota</taxon>
        <taxon>Fungi</taxon>
        <taxon>Fungi incertae sedis</taxon>
        <taxon>Blastocladiomycota</taxon>
        <taxon>Blastocladiomycetes</taxon>
        <taxon>Blastocladiales</taxon>
        <taxon>Catenariaceae</taxon>
        <taxon>Catenaria</taxon>
    </lineage>
</organism>
<keyword evidence="7" id="KW-1185">Reference proteome</keyword>
<evidence type="ECO:0000313" key="7">
    <source>
        <dbReference type="Proteomes" id="UP000193411"/>
    </source>
</evidence>
<feature type="domain" description="Helicase ATP-binding" evidence="4">
    <location>
        <begin position="186"/>
        <end position="372"/>
    </location>
</feature>
<evidence type="ECO:0000259" key="4">
    <source>
        <dbReference type="PROSITE" id="PS51192"/>
    </source>
</evidence>
<accession>A0A1Y2HCI9</accession>
<dbReference type="PANTHER" id="PTHR47957:SF3">
    <property type="entry name" value="ATP-DEPENDENT HELICASE HRQ1"/>
    <property type="match status" value="1"/>
</dbReference>
<sequence>MPANIAHAADAKGAAIRLRRVKGAVQAAVKEFGETLDAFVAQHGVPSTHSAAETRDEWWDRTMNDLTAAILPDQDSERPVPKPPRYLSAPSIPIDSMAAGSSSTSSNNASDGPHQLDSVIDLFQSAIVSEPFYRSQIVATHLTPARDPTLIPFSTLTPDPIPEAIAHGLQTARNITHLYAHQVDGIRHVLNNNHLIVTTSTASGKSLIYLIPILTQLFTSTPTHRPRALYISPTKALAQDQMRSLTSLISSIPGLDWVRVSTFDGDTPMRDRGAIRDSAHVLFTNPDMLHLTILPNHFEWVAFWRALKYLVLDEVHMYEGGFGAHVGWVLRRMIRVARYYGNRELVVVACSATIGNPIEHARSLMHFTPIHLSSDTSPTPPRLSLIWNPPPLNPSDLRAGRLPLISETARLFVFLIRRSVHTVAFAKTRSQCELLFKDIVTLLGEGSPALISRVKAYRSGYDAGDRRKVERGMSAGEYLGVVATSALEVGVDIGQVDAVVHMGFMGHAALKQQAGRAGRRGRDCLSILVCSNNPLDQHFARHPDKLFSHTSDEHVTTDLTCVDVVAGHVACAAYEVPIRLQVDNEAGQVEGGDNGDEDLLLEIEGVKEAVVSELRWNPEAGHTDLQWYECPHAYPSRAVAIRAIDEQAFTLIDTTNASSPTVLESLELSRAMFSIYVGGIYLHQGQSYLILAVSDERMSAKLRRTTASYFTRKRAYKDVDPVRDRARKVVGPIEAKYADMQVKHHVFGFLKYDNATHKLLESVELATPPFYRGARGVYFDIPGWLAAELAVGGSANSSPNIDVNVNVDADAVDRQARTLRISECRGLASTRPRPLRVILYEDPKAGSGVAHRMFDAIEYVLETALTLVSECPCEDGCPECVMHEQCPYHNDLLSKAKAMYLLQRILKNDLVNHDTA</sequence>
<dbReference type="GO" id="GO:0036297">
    <property type="term" value="P:interstrand cross-link repair"/>
    <property type="evidence" value="ECO:0007669"/>
    <property type="project" value="TreeGrafter"/>
</dbReference>
<feature type="compositionally biased region" description="Low complexity" evidence="3">
    <location>
        <begin position="96"/>
        <end position="110"/>
    </location>
</feature>
<name>A0A1Y2HCI9_9FUNG</name>
<dbReference type="PROSITE" id="PS51192">
    <property type="entry name" value="HELICASE_ATP_BIND_1"/>
    <property type="match status" value="1"/>
</dbReference>
<keyword evidence="6" id="KW-0378">Hydrolase</keyword>
<proteinExistence type="predicted"/>
<reference evidence="6 7" key="1">
    <citation type="submission" date="2016-07" db="EMBL/GenBank/DDBJ databases">
        <title>Pervasive Adenine N6-methylation of Active Genes in Fungi.</title>
        <authorList>
            <consortium name="DOE Joint Genome Institute"/>
            <person name="Mondo S.J."/>
            <person name="Dannebaum R.O."/>
            <person name="Kuo R.C."/>
            <person name="Labutti K."/>
            <person name="Haridas S."/>
            <person name="Kuo A."/>
            <person name="Salamov A."/>
            <person name="Ahrendt S.R."/>
            <person name="Lipzen A."/>
            <person name="Sullivan W."/>
            <person name="Andreopoulos W.B."/>
            <person name="Clum A."/>
            <person name="Lindquist E."/>
            <person name="Daum C."/>
            <person name="Ramamoorthy G.K."/>
            <person name="Gryganskyi A."/>
            <person name="Culley D."/>
            <person name="Magnuson J.K."/>
            <person name="James T.Y."/>
            <person name="O'Malley M.A."/>
            <person name="Stajich J.E."/>
            <person name="Spatafora J.W."/>
            <person name="Visel A."/>
            <person name="Grigoriev I.V."/>
        </authorList>
    </citation>
    <scope>NUCLEOTIDE SEQUENCE [LARGE SCALE GENOMIC DNA]</scope>
    <source>
        <strain evidence="6 7">PL171</strain>
    </source>
</reference>
<dbReference type="InterPro" id="IPR011545">
    <property type="entry name" value="DEAD/DEAH_box_helicase_dom"/>
</dbReference>
<dbReference type="GO" id="GO:0016787">
    <property type="term" value="F:hydrolase activity"/>
    <property type="evidence" value="ECO:0007669"/>
    <property type="project" value="UniProtKB-KW"/>
</dbReference>
<dbReference type="GO" id="GO:0043138">
    <property type="term" value="F:3'-5' DNA helicase activity"/>
    <property type="evidence" value="ECO:0007669"/>
    <property type="project" value="TreeGrafter"/>
</dbReference>
<dbReference type="InterPro" id="IPR001650">
    <property type="entry name" value="Helicase_C-like"/>
</dbReference>
<evidence type="ECO:0000256" key="1">
    <source>
        <dbReference type="ARBA" id="ARBA00022741"/>
    </source>
</evidence>
<dbReference type="GO" id="GO:0003676">
    <property type="term" value="F:nucleic acid binding"/>
    <property type="evidence" value="ECO:0007669"/>
    <property type="project" value="InterPro"/>
</dbReference>
<keyword evidence="1" id="KW-0547">Nucleotide-binding</keyword>
<evidence type="ECO:0000313" key="6">
    <source>
        <dbReference type="EMBL" id="ORZ32286.1"/>
    </source>
</evidence>
<dbReference type="SMART" id="SM00487">
    <property type="entry name" value="DEXDc"/>
    <property type="match status" value="1"/>
</dbReference>
<dbReference type="InterPro" id="IPR018973">
    <property type="entry name" value="MZB"/>
</dbReference>
<protein>
    <submittedName>
        <fullName evidence="6">p-loop containing nucleoside triphosphate hydrolase protein</fullName>
    </submittedName>
</protein>
<dbReference type="Pfam" id="PF00271">
    <property type="entry name" value="Helicase_C"/>
    <property type="match status" value="1"/>
</dbReference>
<dbReference type="InterPro" id="IPR014001">
    <property type="entry name" value="Helicase_ATP-bd"/>
</dbReference>
<dbReference type="InterPro" id="IPR055227">
    <property type="entry name" value="HRQ1_WHD"/>
</dbReference>
<dbReference type="AlphaFoldDB" id="A0A1Y2HCI9"/>
<dbReference type="GO" id="GO:0006289">
    <property type="term" value="P:nucleotide-excision repair"/>
    <property type="evidence" value="ECO:0007669"/>
    <property type="project" value="TreeGrafter"/>
</dbReference>
<dbReference type="Pfam" id="PF00270">
    <property type="entry name" value="DEAD"/>
    <property type="match status" value="1"/>
</dbReference>
<dbReference type="PANTHER" id="PTHR47957">
    <property type="entry name" value="ATP-DEPENDENT HELICASE HRQ1"/>
    <property type="match status" value="1"/>
</dbReference>
<dbReference type="SMART" id="SM00490">
    <property type="entry name" value="HELICc"/>
    <property type="match status" value="1"/>
</dbReference>
<feature type="region of interest" description="Disordered" evidence="3">
    <location>
        <begin position="70"/>
        <end position="113"/>
    </location>
</feature>
<evidence type="ECO:0000259" key="5">
    <source>
        <dbReference type="PROSITE" id="PS51194"/>
    </source>
</evidence>
<dbReference type="GO" id="GO:0005524">
    <property type="term" value="F:ATP binding"/>
    <property type="evidence" value="ECO:0007669"/>
    <property type="project" value="UniProtKB-KW"/>
</dbReference>
<dbReference type="Gene3D" id="3.40.50.300">
    <property type="entry name" value="P-loop containing nucleotide triphosphate hydrolases"/>
    <property type="match status" value="2"/>
</dbReference>
<gene>
    <name evidence="6" type="ORF">BCR44DRAFT_1502106</name>
</gene>
<dbReference type="CDD" id="cd18797">
    <property type="entry name" value="SF2_C_Hrq"/>
    <property type="match status" value="1"/>
</dbReference>